<name>A0A316AK80_9BACT</name>
<gene>
    <name evidence="1" type="ORF">CLV98_108170</name>
</gene>
<dbReference type="Proteomes" id="UP000245880">
    <property type="component" value="Unassembled WGS sequence"/>
</dbReference>
<protein>
    <submittedName>
        <fullName evidence="1">Uncharacterized protein</fullName>
    </submittedName>
</protein>
<dbReference type="AlphaFoldDB" id="A0A316AK80"/>
<accession>A0A316AK80</accession>
<keyword evidence="2" id="KW-1185">Reference proteome</keyword>
<dbReference type="EMBL" id="QGDT01000008">
    <property type="protein sequence ID" value="PWJ57250.1"/>
    <property type="molecule type" value="Genomic_DNA"/>
</dbReference>
<evidence type="ECO:0000313" key="2">
    <source>
        <dbReference type="Proteomes" id="UP000245880"/>
    </source>
</evidence>
<reference evidence="1 2" key="1">
    <citation type="submission" date="2018-03" db="EMBL/GenBank/DDBJ databases">
        <title>Genomic Encyclopedia of Archaeal and Bacterial Type Strains, Phase II (KMG-II): from individual species to whole genera.</title>
        <authorList>
            <person name="Goeker M."/>
        </authorList>
    </citation>
    <scope>NUCLEOTIDE SEQUENCE [LARGE SCALE GENOMIC DNA]</scope>
    <source>
        <strain evidence="1 2">DSM 100346</strain>
    </source>
</reference>
<evidence type="ECO:0000313" key="1">
    <source>
        <dbReference type="EMBL" id="PWJ57250.1"/>
    </source>
</evidence>
<sequence length="68" mass="7978">MLNLLNRWLMVPIERNRILFCEVILTTKIVFLDENIDDRAGPLPKRTDNDWAGIQDSPEIALFLPHYL</sequence>
<organism evidence="1 2">
    <name type="scientific">Dyadobacter jejuensis</name>
    <dbReference type="NCBI Taxonomy" id="1082580"/>
    <lineage>
        <taxon>Bacteria</taxon>
        <taxon>Pseudomonadati</taxon>
        <taxon>Bacteroidota</taxon>
        <taxon>Cytophagia</taxon>
        <taxon>Cytophagales</taxon>
        <taxon>Spirosomataceae</taxon>
        <taxon>Dyadobacter</taxon>
    </lineage>
</organism>
<proteinExistence type="predicted"/>
<comment type="caution">
    <text evidence="1">The sequence shown here is derived from an EMBL/GenBank/DDBJ whole genome shotgun (WGS) entry which is preliminary data.</text>
</comment>